<dbReference type="Proteomes" id="UP001207468">
    <property type="component" value="Unassembled WGS sequence"/>
</dbReference>
<accession>A0ACC0TS15</accession>
<protein>
    <submittedName>
        <fullName evidence="1">Uncharacterized protein</fullName>
    </submittedName>
</protein>
<organism evidence="1 2">
    <name type="scientific">Russula earlei</name>
    <dbReference type="NCBI Taxonomy" id="71964"/>
    <lineage>
        <taxon>Eukaryota</taxon>
        <taxon>Fungi</taxon>
        <taxon>Dikarya</taxon>
        <taxon>Basidiomycota</taxon>
        <taxon>Agaricomycotina</taxon>
        <taxon>Agaricomycetes</taxon>
        <taxon>Russulales</taxon>
        <taxon>Russulaceae</taxon>
        <taxon>Russula</taxon>
    </lineage>
</organism>
<keyword evidence="2" id="KW-1185">Reference proteome</keyword>
<sequence>MPPPLAGANRTIEDEHHHHRSSSSSIQEGLIPTAGLPTPSSEPSLAPPSSPEHQYQHPDSAVDRFPAQSCTLPEIDPSQVMVQSRVRSCASSLPASSLPSSSAATLAAPPPSPSHGQNEDTREPSLELLRETPELYNLTAPGARKLGQHRRARAGVSEAARRTGGNVVIFLLLIALYQFRANVNRSVRFRNREAQLIASGSCSETNAA</sequence>
<evidence type="ECO:0000313" key="2">
    <source>
        <dbReference type="Proteomes" id="UP001207468"/>
    </source>
</evidence>
<proteinExistence type="predicted"/>
<evidence type="ECO:0000313" key="1">
    <source>
        <dbReference type="EMBL" id="KAI9435014.1"/>
    </source>
</evidence>
<reference evidence="1" key="1">
    <citation type="submission" date="2021-03" db="EMBL/GenBank/DDBJ databases">
        <title>Evolutionary priming and transition to the ectomycorrhizal habit in an iconic lineage of mushroom-forming fungi: is preadaptation a requirement?</title>
        <authorList>
            <consortium name="DOE Joint Genome Institute"/>
            <person name="Looney B.P."/>
            <person name="Miyauchi S."/>
            <person name="Morin E."/>
            <person name="Drula E."/>
            <person name="Courty P.E."/>
            <person name="Chicoki N."/>
            <person name="Fauchery L."/>
            <person name="Kohler A."/>
            <person name="Kuo A."/>
            <person name="LaButti K."/>
            <person name="Pangilinan J."/>
            <person name="Lipzen A."/>
            <person name="Riley R."/>
            <person name="Andreopoulos W."/>
            <person name="He G."/>
            <person name="Johnson J."/>
            <person name="Barry K.W."/>
            <person name="Grigoriev I.V."/>
            <person name="Nagy L."/>
            <person name="Hibbett D."/>
            <person name="Henrissat B."/>
            <person name="Matheny P.B."/>
            <person name="Labbe J."/>
            <person name="Martin A.F."/>
        </authorList>
    </citation>
    <scope>NUCLEOTIDE SEQUENCE</scope>
    <source>
        <strain evidence="1">BPL698</strain>
    </source>
</reference>
<gene>
    <name evidence="1" type="ORF">F5148DRAFT_1267070</name>
</gene>
<comment type="caution">
    <text evidence="1">The sequence shown here is derived from an EMBL/GenBank/DDBJ whole genome shotgun (WGS) entry which is preliminary data.</text>
</comment>
<dbReference type="EMBL" id="JAGFNK010001091">
    <property type="protein sequence ID" value="KAI9435014.1"/>
    <property type="molecule type" value="Genomic_DNA"/>
</dbReference>
<name>A0ACC0TS15_9AGAM</name>